<protein>
    <submittedName>
        <fullName evidence="1">Uncharacterized protein</fullName>
    </submittedName>
</protein>
<dbReference type="InterPro" id="IPR036397">
    <property type="entry name" value="RNaseH_sf"/>
</dbReference>
<organism evidence="1 2">
    <name type="scientific">Ancylostoma ceylanicum</name>
    <dbReference type="NCBI Taxonomy" id="53326"/>
    <lineage>
        <taxon>Eukaryota</taxon>
        <taxon>Metazoa</taxon>
        <taxon>Ecdysozoa</taxon>
        <taxon>Nematoda</taxon>
        <taxon>Chromadorea</taxon>
        <taxon>Rhabditida</taxon>
        <taxon>Rhabditina</taxon>
        <taxon>Rhabditomorpha</taxon>
        <taxon>Strongyloidea</taxon>
        <taxon>Ancylostomatidae</taxon>
        <taxon>Ancylostomatinae</taxon>
        <taxon>Ancylostoma</taxon>
    </lineage>
</organism>
<evidence type="ECO:0000313" key="1">
    <source>
        <dbReference type="EMBL" id="EYC29698.1"/>
    </source>
</evidence>
<dbReference type="Proteomes" id="UP000024635">
    <property type="component" value="Unassembled WGS sequence"/>
</dbReference>
<comment type="caution">
    <text evidence="1">The sequence shown here is derived from an EMBL/GenBank/DDBJ whole genome shotgun (WGS) entry which is preliminary data.</text>
</comment>
<accession>A0A016VSF9</accession>
<dbReference type="EMBL" id="JARK01001342">
    <property type="protein sequence ID" value="EYC29698.1"/>
    <property type="molecule type" value="Genomic_DNA"/>
</dbReference>
<keyword evidence="2" id="KW-1185">Reference proteome</keyword>
<dbReference type="Gene3D" id="3.30.420.10">
    <property type="entry name" value="Ribonuclease H-like superfamily/Ribonuclease H"/>
    <property type="match status" value="1"/>
</dbReference>
<proteinExistence type="predicted"/>
<dbReference type="AlphaFoldDB" id="A0A016VSF9"/>
<sequence length="139" mass="16304">MCGRTQALDVHFTIIVDDLRQLEMATGLPSHKRIKNWMKPVFTVDERWCLFVNNMRSPPWFDKDAQHEPQPKAGLHPLEVMVSTCGTLCGSSTLKEPRGSQFWFNLMLKSEPGRRKSKKTPEFRKFRKSEFCPFLHWTH</sequence>
<evidence type="ECO:0000313" key="2">
    <source>
        <dbReference type="Proteomes" id="UP000024635"/>
    </source>
</evidence>
<name>A0A016VSF9_9BILA</name>
<dbReference type="GO" id="GO:0003676">
    <property type="term" value="F:nucleic acid binding"/>
    <property type="evidence" value="ECO:0007669"/>
    <property type="project" value="InterPro"/>
</dbReference>
<gene>
    <name evidence="1" type="primary">Acey_s0006.g3130</name>
    <name evidence="1" type="ORF">Y032_0006g3130</name>
</gene>
<reference evidence="2" key="1">
    <citation type="journal article" date="2015" name="Nat. Genet.">
        <title>The genome and transcriptome of the zoonotic hookworm Ancylostoma ceylanicum identify infection-specific gene families.</title>
        <authorList>
            <person name="Schwarz E.M."/>
            <person name="Hu Y."/>
            <person name="Antoshechkin I."/>
            <person name="Miller M.M."/>
            <person name="Sternberg P.W."/>
            <person name="Aroian R.V."/>
        </authorList>
    </citation>
    <scope>NUCLEOTIDE SEQUENCE</scope>
    <source>
        <strain evidence="2">HY135</strain>
    </source>
</reference>